<dbReference type="GO" id="GO:0005524">
    <property type="term" value="F:ATP binding"/>
    <property type="evidence" value="ECO:0007669"/>
    <property type="project" value="UniProtKB-KW"/>
</dbReference>
<feature type="domain" description="Guanylate cyclase" evidence="20">
    <location>
        <begin position="811"/>
        <end position="941"/>
    </location>
</feature>
<keyword evidence="13" id="KW-0325">Glycoprotein</keyword>
<dbReference type="Gene3D" id="3.40.50.2300">
    <property type="match status" value="2"/>
</dbReference>
<dbReference type="PROSITE" id="PS50011">
    <property type="entry name" value="PROTEIN_KINASE_DOM"/>
    <property type="match status" value="1"/>
</dbReference>
<dbReference type="Gene3D" id="1.10.510.10">
    <property type="entry name" value="Transferase(Phosphotransferase) domain 1"/>
    <property type="match status" value="1"/>
</dbReference>
<protein>
    <recommendedName>
        <fullName evidence="3 17">Guanylate cyclase</fullName>
        <ecNumber evidence="3 17">4.6.1.2</ecNumber>
    </recommendedName>
</protein>
<gene>
    <name evidence="21" type="ORF">CYNAS_LOCUS14969</name>
</gene>
<dbReference type="CDD" id="cd06352">
    <property type="entry name" value="PBP1_NPR_GC-like"/>
    <property type="match status" value="1"/>
</dbReference>
<evidence type="ECO:0000256" key="2">
    <source>
        <dbReference type="ARBA" id="ARBA00004251"/>
    </source>
</evidence>
<dbReference type="EMBL" id="CATQJL010000305">
    <property type="protein sequence ID" value="CAJ0602986.1"/>
    <property type="molecule type" value="Genomic_DNA"/>
</dbReference>
<comment type="caution">
    <text evidence="21">The sequence shown here is derived from an EMBL/GenBank/DDBJ whole genome shotgun (WGS) entry which is preliminary data.</text>
</comment>
<comment type="subcellular location">
    <subcellularLocation>
        <location evidence="2">Cell membrane</location>
        <topology evidence="2">Single-pass type I membrane protein</topology>
    </subcellularLocation>
</comment>
<keyword evidence="15 17" id="KW-0141">cGMP biosynthesis</keyword>
<evidence type="ECO:0000256" key="1">
    <source>
        <dbReference type="ARBA" id="ARBA00001436"/>
    </source>
</evidence>
<evidence type="ECO:0000256" key="18">
    <source>
        <dbReference type="SAM" id="Phobius"/>
    </source>
</evidence>
<evidence type="ECO:0000256" key="16">
    <source>
        <dbReference type="RuleBase" id="RU000405"/>
    </source>
</evidence>
<sequence>MLMIDDPLGIAVDIGYRTTASAVLIARDRIVQEQLLPGYDFNFTVLFDQCDEKTGAGLAVTLIRDYKIDAILGPTCSYPAIAAAINAAYYNIPILVWGLSTSSQLNDVERFPTGGIISVNSFSVGIALSTVLQSFEWNEFAFIYSLDGDRQKCDIMKTDIQNAISKTDDMEITMTAEIPGVTEAAIQRTLKNVSARARIISVCLPEGNGNKRQFILAAKDGGYLNAEYVYIFTDTNSKGYSVQMRDGTTVSVWEDVAQLKDGRDQEAKEAFQMTLSISDAGAYAGQLHDAMYVYARALNATLMANPLTSVRDGDQIMGHIGMQFEGISGDVIMGVNGSRKPVIYFDGLDKNAEEALYATILVDETLGNYERQYTNEADIWWAWGGKRPLAVPICGFSGNQCPVNFVSEYLLWIIIAGVIVLCAIIGAIAGIYYSIRAKKSEIERLNKMWQIPFSSLESATKKKGEASHRSLQSGPSTTSTRVTFESRAETRNFTFYYHQKEQVAAMKHETKSRVEPEDYPVLRKLRELEHDNLNRFIGLCLDGPQLLSIWKFCSRGSLNDVIVKGSLTMDSFFIFSLLKDIANGLSFIHRSFLHCHGFLTSLCCLVDDRWQVKISNYGLATIRVLDKRSAKDLLWTAPELLRRSESEVTQESDVYSFAIICAQLVTRTTPWDLNNRKEDAEEIIYMVKKGGHMPARPHLIVDSEAEINPALLHLIRDCWTERPSERPSIDMVRSHLKSMNQHRSDNLMDHVFNMLETYASNLEAEVEDRTKELSEEKKKSDILLYRMLPKQVADKLKLGQSVEPETFDTVTVFFSDVVSFTKIASRCSPLQVVNLLNDLYTVFDGIIDAHDVYKVETIGDGYLCVSGLPHRNGQEHVKEICSMSLAFMKSLTNFKIPHLPQERINLRIGAHTGSVVAGVVGLTMPRYCLFGDTVNTASRMESNGKPGMIHLSADANQLLQIVGGFMTESRGEVIIKGKGVMETFWLLGNAEGFIRPPNSYVMRKEDSEVRDDMKPVQQETATLESEGIYSEFRRNGALA</sequence>
<dbReference type="FunFam" id="1.10.510.10:FF:000704">
    <property type="entry name" value="Guanylate cyclase"/>
    <property type="match status" value="1"/>
</dbReference>
<dbReference type="PANTHER" id="PTHR11920">
    <property type="entry name" value="GUANYLYL CYCLASE"/>
    <property type="match status" value="1"/>
</dbReference>
<keyword evidence="14 16" id="KW-0456">Lyase</keyword>
<dbReference type="Pfam" id="PF07701">
    <property type="entry name" value="HNOBA"/>
    <property type="match status" value="1"/>
</dbReference>
<evidence type="ECO:0000256" key="6">
    <source>
        <dbReference type="ARBA" id="ARBA00022729"/>
    </source>
</evidence>
<keyword evidence="7" id="KW-0547">Nucleotide-binding</keyword>
<evidence type="ECO:0000256" key="5">
    <source>
        <dbReference type="ARBA" id="ARBA00022692"/>
    </source>
</evidence>
<dbReference type="GO" id="GO:0006935">
    <property type="term" value="P:chemotaxis"/>
    <property type="evidence" value="ECO:0007669"/>
    <property type="project" value="UniProtKB-ARBA"/>
</dbReference>
<evidence type="ECO:0000256" key="9">
    <source>
        <dbReference type="ARBA" id="ARBA00022989"/>
    </source>
</evidence>
<dbReference type="SUPFAM" id="SSF53822">
    <property type="entry name" value="Periplasmic binding protein-like I"/>
    <property type="match status" value="1"/>
</dbReference>
<accession>A0AA36H2P6</accession>
<dbReference type="CDD" id="cd07302">
    <property type="entry name" value="CHD"/>
    <property type="match status" value="1"/>
</dbReference>
<dbReference type="Pfam" id="PF01094">
    <property type="entry name" value="ANF_receptor"/>
    <property type="match status" value="1"/>
</dbReference>
<dbReference type="GO" id="GO:0005886">
    <property type="term" value="C:plasma membrane"/>
    <property type="evidence" value="ECO:0007669"/>
    <property type="project" value="UniProtKB-SubCell"/>
</dbReference>
<dbReference type="GO" id="GO:0035556">
    <property type="term" value="P:intracellular signal transduction"/>
    <property type="evidence" value="ECO:0007669"/>
    <property type="project" value="InterPro"/>
</dbReference>
<evidence type="ECO:0000259" key="19">
    <source>
        <dbReference type="PROSITE" id="PS50011"/>
    </source>
</evidence>
<dbReference type="FunFam" id="3.40.50.2300:FF:000241">
    <property type="entry name" value="Guanylate cyclase"/>
    <property type="match status" value="1"/>
</dbReference>
<dbReference type="FunFam" id="3.30.70.1230:FF:000023">
    <property type="entry name" value="Guanylate cyclase"/>
    <property type="match status" value="1"/>
</dbReference>
<evidence type="ECO:0000259" key="20">
    <source>
        <dbReference type="PROSITE" id="PS50125"/>
    </source>
</evidence>
<dbReference type="InterPro" id="IPR011009">
    <property type="entry name" value="Kinase-like_dom_sf"/>
</dbReference>
<dbReference type="PRINTS" id="PR00255">
    <property type="entry name" value="NATPEPTIDER"/>
</dbReference>
<evidence type="ECO:0000256" key="10">
    <source>
        <dbReference type="ARBA" id="ARBA00023134"/>
    </source>
</evidence>
<dbReference type="InterPro" id="IPR001054">
    <property type="entry name" value="A/G_cyclase"/>
</dbReference>
<organism evidence="21 22">
    <name type="scientific">Cylicocyclus nassatus</name>
    <name type="common">Nematode worm</name>
    <dbReference type="NCBI Taxonomy" id="53992"/>
    <lineage>
        <taxon>Eukaryota</taxon>
        <taxon>Metazoa</taxon>
        <taxon>Ecdysozoa</taxon>
        <taxon>Nematoda</taxon>
        <taxon>Chromadorea</taxon>
        <taxon>Rhabditida</taxon>
        <taxon>Rhabditina</taxon>
        <taxon>Rhabditomorpha</taxon>
        <taxon>Strongyloidea</taxon>
        <taxon>Strongylidae</taxon>
        <taxon>Cylicocyclus</taxon>
    </lineage>
</organism>
<keyword evidence="10" id="KW-0342">GTP-binding</keyword>
<evidence type="ECO:0000256" key="7">
    <source>
        <dbReference type="ARBA" id="ARBA00022741"/>
    </source>
</evidence>
<dbReference type="InterPro" id="IPR028082">
    <property type="entry name" value="Peripla_BP_I"/>
</dbReference>
<dbReference type="Pfam" id="PF07714">
    <property type="entry name" value="PK_Tyr_Ser-Thr"/>
    <property type="match status" value="1"/>
</dbReference>
<evidence type="ECO:0000256" key="3">
    <source>
        <dbReference type="ARBA" id="ARBA00012202"/>
    </source>
</evidence>
<dbReference type="InterPro" id="IPR001245">
    <property type="entry name" value="Ser-Thr/Tyr_kinase_cat_dom"/>
</dbReference>
<evidence type="ECO:0000256" key="12">
    <source>
        <dbReference type="ARBA" id="ARBA00023170"/>
    </source>
</evidence>
<dbReference type="SMART" id="SM00044">
    <property type="entry name" value="CYCc"/>
    <property type="match status" value="1"/>
</dbReference>
<dbReference type="Pfam" id="PF00211">
    <property type="entry name" value="Guanylate_cyc"/>
    <property type="match status" value="1"/>
</dbReference>
<dbReference type="GO" id="GO:0007168">
    <property type="term" value="P:receptor guanylyl cyclase signaling pathway"/>
    <property type="evidence" value="ECO:0007669"/>
    <property type="project" value="TreeGrafter"/>
</dbReference>
<keyword evidence="5 18" id="KW-0812">Transmembrane</keyword>
<evidence type="ECO:0000256" key="17">
    <source>
        <dbReference type="RuleBase" id="RU003431"/>
    </source>
</evidence>
<evidence type="ECO:0000256" key="11">
    <source>
        <dbReference type="ARBA" id="ARBA00023136"/>
    </source>
</evidence>
<keyword evidence="8" id="KW-0067">ATP-binding</keyword>
<proteinExistence type="inferred from homology"/>
<dbReference type="PANTHER" id="PTHR11920:SF495">
    <property type="entry name" value="RECEPTOR-TYPE GUANYLATE CYCLASE GCY-7"/>
    <property type="match status" value="1"/>
</dbReference>
<evidence type="ECO:0000313" key="22">
    <source>
        <dbReference type="Proteomes" id="UP001176961"/>
    </source>
</evidence>
<comment type="similarity">
    <text evidence="16">Belongs to the adenylyl cyclase class-4/guanylyl cyclase family.</text>
</comment>
<dbReference type="InterPro" id="IPR011645">
    <property type="entry name" value="HNOB_dom_associated"/>
</dbReference>
<feature type="domain" description="Protein kinase" evidence="19">
    <location>
        <begin position="442"/>
        <end position="738"/>
    </location>
</feature>
<keyword evidence="4" id="KW-1003">Cell membrane</keyword>
<dbReference type="SUPFAM" id="SSF56112">
    <property type="entry name" value="Protein kinase-like (PK-like)"/>
    <property type="match status" value="1"/>
</dbReference>
<dbReference type="Proteomes" id="UP001176961">
    <property type="component" value="Unassembled WGS sequence"/>
</dbReference>
<dbReference type="GO" id="GO:0010038">
    <property type="term" value="P:response to metal ion"/>
    <property type="evidence" value="ECO:0007669"/>
    <property type="project" value="UniProtKB-ARBA"/>
</dbReference>
<dbReference type="GO" id="GO:0001653">
    <property type="term" value="F:peptide receptor activity"/>
    <property type="evidence" value="ECO:0007669"/>
    <property type="project" value="TreeGrafter"/>
</dbReference>
<dbReference type="InterPro" id="IPR001828">
    <property type="entry name" value="ANF_lig-bd_rcpt"/>
</dbReference>
<dbReference type="InterPro" id="IPR029787">
    <property type="entry name" value="Nucleotide_cyclase"/>
</dbReference>
<dbReference type="PROSITE" id="PS50125">
    <property type="entry name" value="GUANYLATE_CYCLASE_2"/>
    <property type="match status" value="1"/>
</dbReference>
<keyword evidence="6" id="KW-0732">Signal</keyword>
<dbReference type="GO" id="GO:0004672">
    <property type="term" value="F:protein kinase activity"/>
    <property type="evidence" value="ECO:0007669"/>
    <property type="project" value="InterPro"/>
</dbReference>
<keyword evidence="22" id="KW-1185">Reference proteome</keyword>
<keyword evidence="12" id="KW-0675">Receptor</keyword>
<dbReference type="InterPro" id="IPR000719">
    <property type="entry name" value="Prot_kinase_dom"/>
</dbReference>
<reference evidence="21" key="1">
    <citation type="submission" date="2023-07" db="EMBL/GenBank/DDBJ databases">
        <authorList>
            <consortium name="CYATHOMIX"/>
        </authorList>
    </citation>
    <scope>NUCLEOTIDE SEQUENCE</scope>
    <source>
        <strain evidence="21">N/A</strain>
    </source>
</reference>
<keyword evidence="11 18" id="KW-0472">Membrane</keyword>
<evidence type="ECO:0000256" key="13">
    <source>
        <dbReference type="ARBA" id="ARBA00023180"/>
    </source>
</evidence>
<dbReference type="GO" id="GO:0004383">
    <property type="term" value="F:guanylate cyclase activity"/>
    <property type="evidence" value="ECO:0007669"/>
    <property type="project" value="UniProtKB-EC"/>
</dbReference>
<dbReference type="Gene3D" id="3.30.70.1230">
    <property type="entry name" value="Nucleotide cyclase"/>
    <property type="match status" value="1"/>
</dbReference>
<keyword evidence="9 18" id="KW-1133">Transmembrane helix</keyword>
<dbReference type="GO" id="GO:0007635">
    <property type="term" value="P:chemosensory behavior"/>
    <property type="evidence" value="ECO:0007669"/>
    <property type="project" value="UniProtKB-ARBA"/>
</dbReference>
<dbReference type="EC" id="4.6.1.2" evidence="3 17"/>
<evidence type="ECO:0000256" key="14">
    <source>
        <dbReference type="ARBA" id="ARBA00023239"/>
    </source>
</evidence>
<dbReference type="AlphaFoldDB" id="A0AA36H2P6"/>
<feature type="transmembrane region" description="Helical" evidence="18">
    <location>
        <begin position="409"/>
        <end position="435"/>
    </location>
</feature>
<name>A0AA36H2P6_CYLNA</name>
<dbReference type="InterPro" id="IPR050401">
    <property type="entry name" value="Cyclic_nucleotide_synthase"/>
</dbReference>
<dbReference type="InterPro" id="IPR018297">
    <property type="entry name" value="A/G_cyclase_CS"/>
</dbReference>
<dbReference type="SUPFAM" id="SSF55073">
    <property type="entry name" value="Nucleotide cyclase"/>
    <property type="match status" value="1"/>
</dbReference>
<evidence type="ECO:0000313" key="21">
    <source>
        <dbReference type="EMBL" id="CAJ0602986.1"/>
    </source>
</evidence>
<comment type="catalytic activity">
    <reaction evidence="1 17">
        <text>GTP = 3',5'-cyclic GMP + diphosphate</text>
        <dbReference type="Rhea" id="RHEA:13665"/>
        <dbReference type="ChEBI" id="CHEBI:33019"/>
        <dbReference type="ChEBI" id="CHEBI:37565"/>
        <dbReference type="ChEBI" id="CHEBI:57746"/>
        <dbReference type="EC" id="4.6.1.2"/>
    </reaction>
</comment>
<dbReference type="PROSITE" id="PS00452">
    <property type="entry name" value="GUANYLATE_CYCLASE_1"/>
    <property type="match status" value="1"/>
</dbReference>
<evidence type="ECO:0000256" key="4">
    <source>
        <dbReference type="ARBA" id="ARBA00022475"/>
    </source>
</evidence>
<evidence type="ECO:0000256" key="8">
    <source>
        <dbReference type="ARBA" id="ARBA00022840"/>
    </source>
</evidence>
<evidence type="ECO:0000256" key="15">
    <source>
        <dbReference type="ARBA" id="ARBA00023293"/>
    </source>
</evidence>
<dbReference type="GO" id="GO:0004016">
    <property type="term" value="F:adenylate cyclase activity"/>
    <property type="evidence" value="ECO:0007669"/>
    <property type="project" value="TreeGrafter"/>
</dbReference>
<dbReference type="InterPro" id="IPR001170">
    <property type="entry name" value="ANPR/GUC"/>
</dbReference>
<dbReference type="GO" id="GO:0005525">
    <property type="term" value="F:GTP binding"/>
    <property type="evidence" value="ECO:0007669"/>
    <property type="project" value="UniProtKB-KW"/>
</dbReference>